<protein>
    <submittedName>
        <fullName evidence="1">Uncharacterized protein</fullName>
    </submittedName>
</protein>
<evidence type="ECO:0000313" key="2">
    <source>
        <dbReference type="Proteomes" id="UP000249720"/>
    </source>
</evidence>
<comment type="caution">
    <text evidence="1">The sequence shown here is derived from an EMBL/GenBank/DDBJ whole genome shotgun (WGS) entry which is preliminary data.</text>
</comment>
<dbReference type="EMBL" id="QKZV01000005">
    <property type="protein sequence ID" value="PZX62294.1"/>
    <property type="molecule type" value="Genomic_DNA"/>
</dbReference>
<dbReference type="RefSeq" id="WP_111295403.1">
    <property type="nucleotide sequence ID" value="NZ_QKZV01000005.1"/>
</dbReference>
<dbReference type="InterPro" id="IPR011990">
    <property type="entry name" value="TPR-like_helical_dom_sf"/>
</dbReference>
<sequence>MKKSQIVLVIASVVAVVLLFVFGKVTAPKSAANQAPMAQQDAGAPPAIHFADILQKARQQLTPEQNQRVLSLENAVTRGDVKDQQIHVYHQLARFWKDSAHVFEPYAYYMAQAAKLENSEKSLTFAAQLFVDNLLTENNPAMQHWLAENAKDLLDKALVLNPNNDSSKIGLGACYMFGNISDNPMQGILPVREIAQKDSNNLYAQMVLGLGGKKSGQLDKAIERFQFIVRKDPHNLEAIFQLAETYDMHGDKANAIHWYETAKNMINNDAIKKEIDKRINELK</sequence>
<proteinExistence type="predicted"/>
<dbReference type="Proteomes" id="UP000249720">
    <property type="component" value="Unassembled WGS sequence"/>
</dbReference>
<reference evidence="1 2" key="1">
    <citation type="submission" date="2018-06" db="EMBL/GenBank/DDBJ databases">
        <title>Genomic Encyclopedia of Archaeal and Bacterial Type Strains, Phase II (KMG-II): from individual species to whole genera.</title>
        <authorList>
            <person name="Goeker M."/>
        </authorList>
    </citation>
    <scope>NUCLEOTIDE SEQUENCE [LARGE SCALE GENOMIC DNA]</scope>
    <source>
        <strain evidence="1 2">DSM 23241</strain>
    </source>
</reference>
<dbReference type="OrthoDB" id="1490552at2"/>
<accession>A0A2W7RPL1</accession>
<dbReference type="Pfam" id="PF14559">
    <property type="entry name" value="TPR_19"/>
    <property type="match status" value="1"/>
</dbReference>
<gene>
    <name evidence="1" type="ORF">LX80_01776</name>
</gene>
<organism evidence="1 2">
    <name type="scientific">Hydrotalea sandarakina</name>
    <dbReference type="NCBI Taxonomy" id="1004304"/>
    <lineage>
        <taxon>Bacteria</taxon>
        <taxon>Pseudomonadati</taxon>
        <taxon>Bacteroidota</taxon>
        <taxon>Chitinophagia</taxon>
        <taxon>Chitinophagales</taxon>
        <taxon>Chitinophagaceae</taxon>
        <taxon>Hydrotalea</taxon>
    </lineage>
</organism>
<name>A0A2W7RPL1_9BACT</name>
<dbReference type="AlphaFoldDB" id="A0A2W7RPL1"/>
<dbReference type="SUPFAM" id="SSF48452">
    <property type="entry name" value="TPR-like"/>
    <property type="match status" value="1"/>
</dbReference>
<dbReference type="Gene3D" id="1.25.40.10">
    <property type="entry name" value="Tetratricopeptide repeat domain"/>
    <property type="match status" value="1"/>
</dbReference>
<evidence type="ECO:0000313" key="1">
    <source>
        <dbReference type="EMBL" id="PZX62294.1"/>
    </source>
</evidence>
<keyword evidence="2" id="KW-1185">Reference proteome</keyword>